<keyword evidence="3" id="KW-0998">Cell outer membrane</keyword>
<dbReference type="eggNOG" id="COG2885">
    <property type="taxonomic scope" value="Bacteria"/>
</dbReference>
<organism evidence="6 7">
    <name type="scientific">Candidatus Odyssella acanthamoebae</name>
    <dbReference type="NCBI Taxonomy" id="91604"/>
    <lineage>
        <taxon>Bacteria</taxon>
        <taxon>Pseudomonadati</taxon>
        <taxon>Pseudomonadota</taxon>
        <taxon>Alphaproteobacteria</taxon>
        <taxon>Holosporales</taxon>
        <taxon>Candidatus Paracaedibacteraceae</taxon>
        <taxon>Candidatus Odyssella</taxon>
    </lineage>
</organism>
<reference evidence="6 7" key="1">
    <citation type="submission" date="2014-07" db="EMBL/GenBank/DDBJ databases">
        <title>Comparative genomic insights into amoeba endosymbionts belonging to the families of Holosporaceae and Candidatus Midichloriaceae within Rickettsiales.</title>
        <authorList>
            <person name="Wang Z."/>
            <person name="Wu M."/>
        </authorList>
    </citation>
    <scope>NUCLEOTIDE SEQUENCE [LARGE SCALE GENOMIC DNA]</scope>
    <source>
        <strain evidence="6">PRA3</strain>
    </source>
</reference>
<feature type="domain" description="OmpA-like" evidence="5">
    <location>
        <begin position="38"/>
        <end position="152"/>
    </location>
</feature>
<dbReference type="AlphaFoldDB" id="A0A077AUG5"/>
<evidence type="ECO:0000313" key="6">
    <source>
        <dbReference type="EMBL" id="AIK96827.1"/>
    </source>
</evidence>
<dbReference type="Proteomes" id="UP000028926">
    <property type="component" value="Chromosome"/>
</dbReference>
<dbReference type="KEGG" id="paca:ID47_08930"/>
<dbReference type="RefSeq" id="WP_038465557.1">
    <property type="nucleotide sequence ID" value="NZ_CP008941.1"/>
</dbReference>
<dbReference type="InterPro" id="IPR006664">
    <property type="entry name" value="OMP_bac"/>
</dbReference>
<dbReference type="HOGENOM" id="CLU_016890_9_2_5"/>
<evidence type="ECO:0000259" key="5">
    <source>
        <dbReference type="PROSITE" id="PS51123"/>
    </source>
</evidence>
<keyword evidence="2 4" id="KW-0472">Membrane</keyword>
<evidence type="ECO:0000313" key="7">
    <source>
        <dbReference type="Proteomes" id="UP000028926"/>
    </source>
</evidence>
<dbReference type="PANTHER" id="PTHR30329">
    <property type="entry name" value="STATOR ELEMENT OF FLAGELLAR MOTOR COMPLEX"/>
    <property type="match status" value="1"/>
</dbReference>
<dbReference type="PROSITE" id="PS51123">
    <property type="entry name" value="OMPA_2"/>
    <property type="match status" value="1"/>
</dbReference>
<dbReference type="PROSITE" id="PS51257">
    <property type="entry name" value="PROKAR_LIPOPROTEIN"/>
    <property type="match status" value="1"/>
</dbReference>
<sequence>MRNKLLSAIALGVLLAGCECSPEASMEAGSAPVPGSAEDFKANVKDRVFFAFNKHNVSAESDRVLEAQAAWFKTYPNTTAVVEGHADARGTREYNLALGKRRAHAAHVSLTKHGVEKKRLKEVSYGKDRPFVADATTEEAHAQNRVAVTVVN</sequence>
<dbReference type="STRING" id="91604.ID47_08930"/>
<dbReference type="InterPro" id="IPR036737">
    <property type="entry name" value="OmpA-like_sf"/>
</dbReference>
<protein>
    <submittedName>
        <fullName evidence="6">OmpA/MotB</fullName>
    </submittedName>
</protein>
<evidence type="ECO:0000256" key="4">
    <source>
        <dbReference type="PROSITE-ProRule" id="PRU00473"/>
    </source>
</evidence>
<evidence type="ECO:0000256" key="1">
    <source>
        <dbReference type="ARBA" id="ARBA00004442"/>
    </source>
</evidence>
<dbReference type="InterPro" id="IPR050330">
    <property type="entry name" value="Bact_OuterMem_StrucFunc"/>
</dbReference>
<name>A0A077AUG5_9PROT</name>
<dbReference type="SUPFAM" id="SSF103088">
    <property type="entry name" value="OmpA-like"/>
    <property type="match status" value="1"/>
</dbReference>
<evidence type="ECO:0000256" key="3">
    <source>
        <dbReference type="ARBA" id="ARBA00023237"/>
    </source>
</evidence>
<evidence type="ECO:0000256" key="2">
    <source>
        <dbReference type="ARBA" id="ARBA00023136"/>
    </source>
</evidence>
<dbReference type="PRINTS" id="PR01021">
    <property type="entry name" value="OMPADOMAIN"/>
</dbReference>
<dbReference type="Gene3D" id="3.30.1330.60">
    <property type="entry name" value="OmpA-like domain"/>
    <property type="match status" value="1"/>
</dbReference>
<dbReference type="PANTHER" id="PTHR30329:SF21">
    <property type="entry name" value="LIPOPROTEIN YIAD-RELATED"/>
    <property type="match status" value="1"/>
</dbReference>
<dbReference type="OrthoDB" id="9809164at2"/>
<gene>
    <name evidence="6" type="ORF">ID47_08930</name>
</gene>
<dbReference type="Pfam" id="PF00691">
    <property type="entry name" value="OmpA"/>
    <property type="match status" value="1"/>
</dbReference>
<accession>A0A077AUG5</accession>
<proteinExistence type="predicted"/>
<dbReference type="GO" id="GO:0009279">
    <property type="term" value="C:cell outer membrane"/>
    <property type="evidence" value="ECO:0007669"/>
    <property type="project" value="UniProtKB-SubCell"/>
</dbReference>
<dbReference type="EMBL" id="CP008941">
    <property type="protein sequence ID" value="AIK96827.1"/>
    <property type="molecule type" value="Genomic_DNA"/>
</dbReference>
<comment type="subcellular location">
    <subcellularLocation>
        <location evidence="1">Cell outer membrane</location>
    </subcellularLocation>
</comment>
<dbReference type="CDD" id="cd07185">
    <property type="entry name" value="OmpA_C-like"/>
    <property type="match status" value="1"/>
</dbReference>
<dbReference type="InterPro" id="IPR006665">
    <property type="entry name" value="OmpA-like"/>
</dbReference>
<keyword evidence="7" id="KW-1185">Reference proteome</keyword>